<dbReference type="SUPFAM" id="SSF55874">
    <property type="entry name" value="ATPase domain of HSP90 chaperone/DNA topoisomerase II/histidine kinase"/>
    <property type="match status" value="1"/>
</dbReference>
<dbReference type="CDD" id="cd00082">
    <property type="entry name" value="HisKA"/>
    <property type="match status" value="1"/>
</dbReference>
<evidence type="ECO:0000313" key="11">
    <source>
        <dbReference type="Proteomes" id="UP000641646"/>
    </source>
</evidence>
<dbReference type="RefSeq" id="WP_190471872.1">
    <property type="nucleotide sequence ID" value="NZ_JACJPW010000094.1"/>
</dbReference>
<proteinExistence type="predicted"/>
<dbReference type="Pfam" id="PF00072">
    <property type="entry name" value="Response_reg"/>
    <property type="match status" value="1"/>
</dbReference>
<evidence type="ECO:0000256" key="6">
    <source>
        <dbReference type="PROSITE-ProRule" id="PRU00169"/>
    </source>
</evidence>
<dbReference type="SMART" id="SM00387">
    <property type="entry name" value="HATPase_c"/>
    <property type="match status" value="1"/>
</dbReference>
<evidence type="ECO:0000256" key="7">
    <source>
        <dbReference type="SAM" id="Coils"/>
    </source>
</evidence>
<dbReference type="Gene3D" id="1.10.287.130">
    <property type="match status" value="1"/>
</dbReference>
<dbReference type="PANTHER" id="PTHR43547">
    <property type="entry name" value="TWO-COMPONENT HISTIDINE KINASE"/>
    <property type="match status" value="1"/>
</dbReference>
<dbReference type="InterPro" id="IPR004358">
    <property type="entry name" value="Sig_transdc_His_kin-like_C"/>
</dbReference>
<keyword evidence="5" id="KW-0902">Two-component regulatory system</keyword>
<dbReference type="GO" id="GO:0000155">
    <property type="term" value="F:phosphorelay sensor kinase activity"/>
    <property type="evidence" value="ECO:0007669"/>
    <property type="project" value="InterPro"/>
</dbReference>
<reference evidence="10" key="2">
    <citation type="submission" date="2020-08" db="EMBL/GenBank/DDBJ databases">
        <authorList>
            <person name="Chen M."/>
            <person name="Teng W."/>
            <person name="Zhao L."/>
            <person name="Hu C."/>
            <person name="Zhou Y."/>
            <person name="Han B."/>
            <person name="Song L."/>
            <person name="Shu W."/>
        </authorList>
    </citation>
    <scope>NUCLEOTIDE SEQUENCE</scope>
    <source>
        <strain evidence="10">FACHB-1375</strain>
    </source>
</reference>
<dbReference type="CDD" id="cd19920">
    <property type="entry name" value="REC_PA4781-like"/>
    <property type="match status" value="1"/>
</dbReference>
<sequence>MSAESSEKSILLIVDDNPVNLGAIADFLDEAGFEVLVARDGESAIQKVKYAQPDLILLDVMMPGIDGFETCYKLKSDPSTKDIPVIFMTSLSDRVDKVKGLNLGAVDYITKPFQQDEVLARVKSQLKLYNLTKIMQQQNLLLKREVEDRVAAEISLQKLTQELEKRVEERTSELKQTMQELQQAQSYLVHKEKMSALGQLVAGVAHEINNPVSFIAGNLSHAEGYIKSLIEHLSLYQQKFPEPGEEIESHAEKIELGYLIEDLPNLISSLKTGTDRIHQISVSLRNFSRADTTVKVSVNIHEGIDSTLLILKHRLKAKANRPPIQMIKEYGELPPVECYAGQINQVFMNIIANAIDAIEEMEYGNPTIRIRTEVSQNKDIAVIRIQDNGMGIAPEVKARIFEPLFTTKAVGKGTGLGLSISRQIVVEKHGGDLSCISAPGQGTEFVITLPVKS</sequence>
<accession>A0A926ZJ96</accession>
<dbReference type="SUPFAM" id="SSF47384">
    <property type="entry name" value="Homodimeric domain of signal transducing histidine kinase"/>
    <property type="match status" value="1"/>
</dbReference>
<dbReference type="PRINTS" id="PR00344">
    <property type="entry name" value="BCTRLSENSOR"/>
</dbReference>
<evidence type="ECO:0000313" key="10">
    <source>
        <dbReference type="EMBL" id="MBD2184790.1"/>
    </source>
</evidence>
<keyword evidence="3 6" id="KW-0597">Phosphoprotein</keyword>
<dbReference type="InterPro" id="IPR036890">
    <property type="entry name" value="HATPase_C_sf"/>
</dbReference>
<reference evidence="10" key="1">
    <citation type="journal article" date="2015" name="ISME J.">
        <title>Draft Genome Sequence of Streptomyces incarnatus NRRL8089, which Produces the Nucleoside Antibiotic Sinefungin.</title>
        <authorList>
            <person name="Oshima K."/>
            <person name="Hattori M."/>
            <person name="Shimizu H."/>
            <person name="Fukuda K."/>
            <person name="Nemoto M."/>
            <person name="Inagaki K."/>
            <person name="Tamura T."/>
        </authorList>
    </citation>
    <scope>NUCLEOTIDE SEQUENCE</scope>
    <source>
        <strain evidence="10">FACHB-1375</strain>
    </source>
</reference>
<evidence type="ECO:0000256" key="1">
    <source>
        <dbReference type="ARBA" id="ARBA00000085"/>
    </source>
</evidence>
<protein>
    <recommendedName>
        <fullName evidence="2">histidine kinase</fullName>
        <ecNumber evidence="2">2.7.13.3</ecNumber>
    </recommendedName>
</protein>
<dbReference type="AlphaFoldDB" id="A0A926ZJ96"/>
<dbReference type="EC" id="2.7.13.3" evidence="2"/>
<keyword evidence="11" id="KW-1185">Reference proteome</keyword>
<comment type="caution">
    <text evidence="10">The sequence shown here is derived from an EMBL/GenBank/DDBJ whole genome shotgun (WGS) entry which is preliminary data.</text>
</comment>
<dbReference type="SMART" id="SM00448">
    <property type="entry name" value="REC"/>
    <property type="match status" value="1"/>
</dbReference>
<dbReference type="Pfam" id="PF02518">
    <property type="entry name" value="HATPase_c"/>
    <property type="match status" value="1"/>
</dbReference>
<dbReference type="PROSITE" id="PS50109">
    <property type="entry name" value="HIS_KIN"/>
    <property type="match status" value="1"/>
</dbReference>
<evidence type="ECO:0000259" key="9">
    <source>
        <dbReference type="PROSITE" id="PS50110"/>
    </source>
</evidence>
<organism evidence="10 11">
    <name type="scientific">Aerosakkonema funiforme FACHB-1375</name>
    <dbReference type="NCBI Taxonomy" id="2949571"/>
    <lineage>
        <taxon>Bacteria</taxon>
        <taxon>Bacillati</taxon>
        <taxon>Cyanobacteriota</taxon>
        <taxon>Cyanophyceae</taxon>
        <taxon>Oscillatoriophycideae</taxon>
        <taxon>Aerosakkonematales</taxon>
        <taxon>Aerosakkonemataceae</taxon>
        <taxon>Aerosakkonema</taxon>
    </lineage>
</organism>
<dbReference type="InterPro" id="IPR001789">
    <property type="entry name" value="Sig_transdc_resp-reg_receiver"/>
</dbReference>
<dbReference type="SUPFAM" id="SSF52172">
    <property type="entry name" value="CheY-like"/>
    <property type="match status" value="1"/>
</dbReference>
<dbReference type="Proteomes" id="UP000641646">
    <property type="component" value="Unassembled WGS sequence"/>
</dbReference>
<evidence type="ECO:0000256" key="2">
    <source>
        <dbReference type="ARBA" id="ARBA00012438"/>
    </source>
</evidence>
<dbReference type="InterPro" id="IPR005467">
    <property type="entry name" value="His_kinase_dom"/>
</dbReference>
<evidence type="ECO:0000256" key="3">
    <source>
        <dbReference type="ARBA" id="ARBA00022553"/>
    </source>
</evidence>
<feature type="domain" description="Histidine kinase" evidence="8">
    <location>
        <begin position="203"/>
        <end position="453"/>
    </location>
</feature>
<dbReference type="EMBL" id="JACJPW010000094">
    <property type="protein sequence ID" value="MBD2184790.1"/>
    <property type="molecule type" value="Genomic_DNA"/>
</dbReference>
<dbReference type="Gene3D" id="3.40.50.2300">
    <property type="match status" value="1"/>
</dbReference>
<dbReference type="Gene3D" id="3.30.565.10">
    <property type="entry name" value="Histidine kinase-like ATPase, C-terminal domain"/>
    <property type="match status" value="1"/>
</dbReference>
<dbReference type="PROSITE" id="PS50110">
    <property type="entry name" value="RESPONSE_REGULATORY"/>
    <property type="match status" value="1"/>
</dbReference>
<evidence type="ECO:0000256" key="4">
    <source>
        <dbReference type="ARBA" id="ARBA00022777"/>
    </source>
</evidence>
<dbReference type="InterPro" id="IPR003594">
    <property type="entry name" value="HATPase_dom"/>
</dbReference>
<keyword evidence="4" id="KW-0808">Transferase</keyword>
<feature type="coiled-coil region" evidence="7">
    <location>
        <begin position="142"/>
        <end position="184"/>
    </location>
</feature>
<evidence type="ECO:0000256" key="5">
    <source>
        <dbReference type="ARBA" id="ARBA00023012"/>
    </source>
</evidence>
<keyword evidence="7" id="KW-0175">Coiled coil</keyword>
<dbReference type="InterPro" id="IPR003661">
    <property type="entry name" value="HisK_dim/P_dom"/>
</dbReference>
<comment type="catalytic activity">
    <reaction evidence="1">
        <text>ATP + protein L-histidine = ADP + protein N-phospho-L-histidine.</text>
        <dbReference type="EC" id="2.7.13.3"/>
    </reaction>
</comment>
<keyword evidence="4" id="KW-0418">Kinase</keyword>
<dbReference type="InterPro" id="IPR036097">
    <property type="entry name" value="HisK_dim/P_sf"/>
</dbReference>
<dbReference type="PANTHER" id="PTHR43547:SF2">
    <property type="entry name" value="HYBRID SIGNAL TRANSDUCTION HISTIDINE KINASE C"/>
    <property type="match status" value="1"/>
</dbReference>
<feature type="modified residue" description="4-aspartylphosphate" evidence="6">
    <location>
        <position position="59"/>
    </location>
</feature>
<gene>
    <name evidence="10" type="ORF">H6G03_27585</name>
</gene>
<dbReference type="InterPro" id="IPR011006">
    <property type="entry name" value="CheY-like_superfamily"/>
</dbReference>
<name>A0A926ZJ96_9CYAN</name>
<feature type="domain" description="Response regulatory" evidence="9">
    <location>
        <begin position="10"/>
        <end position="126"/>
    </location>
</feature>
<evidence type="ECO:0000259" key="8">
    <source>
        <dbReference type="PROSITE" id="PS50109"/>
    </source>
</evidence>